<dbReference type="Proteomes" id="UP000295070">
    <property type="component" value="Chromosome 24"/>
</dbReference>
<dbReference type="GO" id="GO:0008270">
    <property type="term" value="F:zinc ion binding"/>
    <property type="evidence" value="ECO:0007669"/>
    <property type="project" value="UniProtKB-KW"/>
</dbReference>
<feature type="compositionally biased region" description="Basic and acidic residues" evidence="12">
    <location>
        <begin position="873"/>
        <end position="884"/>
    </location>
</feature>
<feature type="compositionally biased region" description="Polar residues" evidence="12">
    <location>
        <begin position="1829"/>
        <end position="1849"/>
    </location>
</feature>
<evidence type="ECO:0000313" key="15">
    <source>
        <dbReference type="Proteomes" id="UP000295070"/>
    </source>
</evidence>
<evidence type="ECO:0000256" key="6">
    <source>
        <dbReference type="ARBA" id="ARBA00022771"/>
    </source>
</evidence>
<feature type="compositionally biased region" description="Polar residues" evidence="12">
    <location>
        <begin position="1680"/>
        <end position="1691"/>
    </location>
</feature>
<keyword evidence="11" id="KW-0539">Nucleus</keyword>
<name>A0A484BZD5_PERFV</name>
<feature type="compositionally biased region" description="Polar residues" evidence="12">
    <location>
        <begin position="1719"/>
        <end position="1735"/>
    </location>
</feature>
<feature type="region of interest" description="Disordered" evidence="12">
    <location>
        <begin position="1466"/>
        <end position="2060"/>
    </location>
</feature>
<feature type="compositionally biased region" description="Basic and acidic residues" evidence="12">
    <location>
        <begin position="1481"/>
        <end position="1499"/>
    </location>
</feature>
<dbReference type="PANTHER" id="PTHR15507:SF16">
    <property type="entry name" value="ZINC FINGER PROTEIN 654"/>
    <property type="match status" value="1"/>
</dbReference>
<evidence type="ECO:0000256" key="12">
    <source>
        <dbReference type="SAM" id="MobiDB-lite"/>
    </source>
</evidence>
<evidence type="ECO:0000256" key="10">
    <source>
        <dbReference type="ARBA" id="ARBA00023163"/>
    </source>
</evidence>
<feature type="compositionally biased region" description="Polar residues" evidence="12">
    <location>
        <begin position="885"/>
        <end position="895"/>
    </location>
</feature>
<feature type="compositionally biased region" description="Basic and acidic residues" evidence="12">
    <location>
        <begin position="1546"/>
        <end position="1557"/>
    </location>
</feature>
<evidence type="ECO:0000259" key="13">
    <source>
        <dbReference type="PROSITE" id="PS00028"/>
    </source>
</evidence>
<feature type="region of interest" description="Disordered" evidence="12">
    <location>
        <begin position="2102"/>
        <end position="2128"/>
    </location>
</feature>
<feature type="compositionally biased region" description="Polar residues" evidence="12">
    <location>
        <begin position="1467"/>
        <end position="1480"/>
    </location>
</feature>
<evidence type="ECO:0000256" key="7">
    <source>
        <dbReference type="ARBA" id="ARBA00022833"/>
    </source>
</evidence>
<feature type="compositionally biased region" description="Basic and acidic residues" evidence="12">
    <location>
        <begin position="1850"/>
        <end position="1861"/>
    </location>
</feature>
<dbReference type="GO" id="GO:0000981">
    <property type="term" value="F:DNA-binding transcription factor activity, RNA polymerase II-specific"/>
    <property type="evidence" value="ECO:0007669"/>
    <property type="project" value="TreeGrafter"/>
</dbReference>
<feature type="compositionally biased region" description="Basic and acidic residues" evidence="12">
    <location>
        <begin position="1631"/>
        <end position="1640"/>
    </location>
</feature>
<evidence type="ECO:0000256" key="3">
    <source>
        <dbReference type="ARBA" id="ARBA00022553"/>
    </source>
</evidence>
<dbReference type="PROSITE" id="PS00028">
    <property type="entry name" value="ZINC_FINGER_C2H2_1"/>
    <property type="match status" value="2"/>
</dbReference>
<feature type="compositionally biased region" description="Basic and acidic residues" evidence="12">
    <location>
        <begin position="1736"/>
        <end position="1746"/>
    </location>
</feature>
<evidence type="ECO:0000256" key="11">
    <source>
        <dbReference type="ARBA" id="ARBA00023242"/>
    </source>
</evidence>
<dbReference type="STRING" id="8167.A0A484BZD5"/>
<evidence type="ECO:0000313" key="14">
    <source>
        <dbReference type="EMBL" id="TDG96276.1"/>
    </source>
</evidence>
<feature type="compositionally biased region" description="Basic and acidic residues" evidence="12">
    <location>
        <begin position="1203"/>
        <end position="1219"/>
    </location>
</feature>
<dbReference type="Pfam" id="PF25580">
    <property type="entry name" value="TPR_Rlf"/>
    <property type="match status" value="1"/>
</dbReference>
<comment type="caution">
    <text evidence="14">The sequence shown here is derived from an EMBL/GenBank/DDBJ whole genome shotgun (WGS) entry which is preliminary data.</text>
</comment>
<feature type="compositionally biased region" description="Basic residues" evidence="12">
    <location>
        <begin position="1603"/>
        <end position="1630"/>
    </location>
</feature>
<keyword evidence="8" id="KW-0805">Transcription regulation</keyword>
<feature type="compositionally biased region" description="Polar residues" evidence="12">
    <location>
        <begin position="2044"/>
        <end position="2060"/>
    </location>
</feature>
<feature type="compositionally biased region" description="Basic and acidic residues" evidence="12">
    <location>
        <begin position="499"/>
        <end position="508"/>
    </location>
</feature>
<evidence type="ECO:0000256" key="2">
    <source>
        <dbReference type="ARBA" id="ARBA00006991"/>
    </source>
</evidence>
<keyword evidence="7" id="KW-0862">Zinc</keyword>
<feature type="compositionally biased region" description="Basic and acidic residues" evidence="12">
    <location>
        <begin position="1816"/>
        <end position="1828"/>
    </location>
</feature>
<dbReference type="InterPro" id="IPR013087">
    <property type="entry name" value="Znf_C2H2_type"/>
</dbReference>
<protein>
    <recommendedName>
        <fullName evidence="13">C2H2-type domain-containing protein</fullName>
    </recommendedName>
</protein>
<keyword evidence="10" id="KW-0804">Transcription</keyword>
<evidence type="ECO:0000256" key="1">
    <source>
        <dbReference type="ARBA" id="ARBA00004123"/>
    </source>
</evidence>
<proteinExistence type="inferred from homology"/>
<organism evidence="14 15">
    <name type="scientific">Perca flavescens</name>
    <name type="common">American yellow perch</name>
    <name type="synonym">Morone flavescens</name>
    <dbReference type="NCBI Taxonomy" id="8167"/>
    <lineage>
        <taxon>Eukaryota</taxon>
        <taxon>Metazoa</taxon>
        <taxon>Chordata</taxon>
        <taxon>Craniata</taxon>
        <taxon>Vertebrata</taxon>
        <taxon>Euteleostomi</taxon>
        <taxon>Actinopterygii</taxon>
        <taxon>Neopterygii</taxon>
        <taxon>Teleostei</taxon>
        <taxon>Neoteleostei</taxon>
        <taxon>Acanthomorphata</taxon>
        <taxon>Eupercaria</taxon>
        <taxon>Perciformes</taxon>
        <taxon>Percoidei</taxon>
        <taxon>Percidae</taxon>
        <taxon>Percinae</taxon>
        <taxon>Perca</taxon>
    </lineage>
</organism>
<feature type="compositionally biased region" description="Polar residues" evidence="12">
    <location>
        <begin position="1587"/>
        <end position="1601"/>
    </location>
</feature>
<sequence length="2169" mass="240258">MAEEGSVYELEGLKKQLESLLTRYSSDELRANSELFCSDFCKLVEEYASRWQVPLPQLRILEISLCYFARACTFFPSNCDHVLHTLSSLALSLFELLLFFDQKDFHQEPLKQFTVTFQECHQLALGELQNVHLLQVERLVRGGGPWAVPALQAILSESNLPQSEVDGCITSEMPVFFELRVHYLLSCERVSEAMALAKCCARNPTAGQHLFFLQVYLTWLLKTSQHDRLHKEVADLNGKDAIHIICSLECEEKDELLLALSRAFLSQQLRRGDMYYLCDLVFVWSKLHSRLNTSKNALLGESHQLMLSATNVNSIFPFIRAILQELGEDGIQFCVELCANALGSCLPCDVITKSLIYKTIAGLLPNDLEVCRACALLVFFLERTVEAYKMVYLLYMLPDQEYHVEESPIRNHVRFETLQVLKKDLYFDPEFWNLIALRTNCLKLMSEKVVSGALEEIMEDKWILSYCTKEAASRLSTPVCQKGSKGTAAKKRHHKEDRHHKNDTDTVSKRLKVGPGKTRPNVDPTVKKKGNRGSSSAEPLRRSFWQLDRLQDSVAVRHGELKRTTRLSEKNPPKRRIRKPKWLLEDSGNLGENNVLPKIKKHGLKHQKHHGSSVVKRSETGELKNNAKHKPSVNSHLMARKNNGKHQKGFLLGPLKPAPPPQVILELSLPDNELMGTFTEDTLNRQRGLPQVLLYRPTVKVPAASQPVKTVQRKEVVLRARDAAMFVQQLHGYARLQKGKGNRLNVQGSVSTITRSSVQGSPPKEPHRKLCKKPAAEMKGGITSQTPAAEVTQSPALETVLQVQTKKPVSRKTFSGGELSQQSAAEMEATSVSKTLAATEASAEKLCEESAVEMKVTIASKAAKVTQSPGLDKVSKDQTVKDSSKTTTSAEDNSQMVVTDNIPPVSIMADISNIGSFDPASSQSQDVLRDGKQDLKSLSSQAETARNLVAQEKADIPEVLTTVGNNISEVDVPDVFHKLSKGYIPRQNDTSGGTMVITNTPTDQDSINNISALTLVTEMVTELAPVAVDLENHKLLAPEYSSSKESTAGIADVQGKEEGPQDIGPETPENSKLIESEESKLEYCCTFCNKVFKGSRVVAHAMFHYRKDECMFCRTMFKDDLLAMMHLSDHIEKLKRSKESAGNTQENWVSETKDIATPKTSAKAKTTNVSSGCCSSGRTRQSTDCLKLISLPDSTPSGSRKLRSNDKPVDCPSLHEKKQNVSKHLNNKTPVHKVNGHICKKKRLGRPRKDTLSSEAKQPLIKEELSQVRSNDEVENPRLQQKQDIEMGSSATSAQVDKKLGCLTEDKMKETKSVQVLKTAPKHIGKVVEEKNAEPQERVCCPVEGCAWITDLSKNRVALLYHALEDHCGEVKPLELAFRVANSKCSSCMRVMWSFDHFQHHVERHRLTPRHPCLHQGCTARFKTGMEMRRHARRHSPLQAVCCRPGCSQLFICLWALNLHEREHYASQPTKPDKNTNPQTGDKRDNTPGGKKQPDHRPQDATAATTVNKTASVKAAHKLRGEALHNSSPGKPVQAPSPSTVGSPLLKERNATKDSHVLKNLSNKDTSTQPTGPNLRLRQTLRKDKVTNTTASHKVISSSLLKHNIKVRHKLKKKQVKVNTKGPKRRGRPPKSKEAVHDENTTTGQNDQAVVEKTAPLASPTKVAETSNVSNESKEEEKSQPVQDVVTSTETSIDESKSKKSTIKQTKKKLVKQKGISHASMTANSLNQSVSTTSADKTHKLTADKMKKLHKVKKRSAPKENSSQTASSDSSKSKRNKVTNGKANAKIVKKRFPLKEPESISDVQQVEAKASAGVERSADEEGRAKTENTDSTQSRSGKSVSAVPANTSEKTQKVTKEEQSKKSHVKKEGRKEKSSRSAPSDSGKTNKKNKHINKKGDIKTLEERRPCKDASTASALKKRAKSESVDQRVEAKAAAIESSPDVEGKAKEGPTDTTHDSSGSLIPAAKSKKPHVTKNSDPSKANKKRKNVHKEGDPEIVRKKCKGQGASSAPRKPEQSKIQPLAEGKAEVAGSAAGEEGETSAETPQSTIGGSGYSVVTNGQATREDVESTVFKNALEEYSKRPFMRLPPTAYLDEKYITMPKRRKALSSFQSSPKSPPSPQQTHVTTARQRQRCANCFATFDGAEDLQSHLQLQKCSNIFGFDSDDEGNS</sequence>
<feature type="compositionally biased region" description="Basic residues" evidence="12">
    <location>
        <begin position="488"/>
        <end position="498"/>
    </location>
</feature>
<dbReference type="InterPro" id="IPR052251">
    <property type="entry name" value="GH-ZnFinger_Regulators"/>
</dbReference>
<evidence type="ECO:0000256" key="8">
    <source>
        <dbReference type="ARBA" id="ARBA00023015"/>
    </source>
</evidence>
<dbReference type="GO" id="GO:0005634">
    <property type="term" value="C:nucleus"/>
    <property type="evidence" value="ECO:0007669"/>
    <property type="project" value="UniProtKB-SubCell"/>
</dbReference>
<feature type="region of interest" description="Disordered" evidence="12">
    <location>
        <begin position="805"/>
        <end position="826"/>
    </location>
</feature>
<accession>A0A484BZD5</accession>
<feature type="domain" description="C2H2-type" evidence="13">
    <location>
        <begin position="1442"/>
        <end position="1464"/>
    </location>
</feature>
<reference evidence="14 15" key="1">
    <citation type="submission" date="2019-01" db="EMBL/GenBank/DDBJ databases">
        <title>A chromosome-scale genome assembly of the yellow perch, Perca flavescens.</title>
        <authorList>
            <person name="Feron R."/>
            <person name="Morvezen R."/>
            <person name="Bestin A."/>
            <person name="Haffray P."/>
            <person name="Klopp C."/>
            <person name="Zahm M."/>
            <person name="Cabau C."/>
            <person name="Roques C."/>
            <person name="Donnadieu C."/>
            <person name="Bouchez O."/>
            <person name="Christie M."/>
            <person name="Larson W."/>
            <person name="Guiguen Y."/>
        </authorList>
    </citation>
    <scope>NUCLEOTIDE SEQUENCE [LARGE SCALE GENOMIC DNA]</scope>
    <source>
        <strain evidence="14">YP-PL-M2</strain>
        <tissue evidence="14">Blood</tissue>
    </source>
</reference>
<comment type="similarity">
    <text evidence="2">Belongs to the krueppel C2H2-type zinc-finger protein family.</text>
</comment>
<gene>
    <name evidence="14" type="ORF">EPR50_G00238430</name>
</gene>
<feature type="compositionally biased region" description="Basic and acidic residues" evidence="12">
    <location>
        <begin position="1989"/>
        <end position="1998"/>
    </location>
</feature>
<evidence type="ECO:0000256" key="5">
    <source>
        <dbReference type="ARBA" id="ARBA00022737"/>
    </source>
</evidence>
<keyword evidence="6" id="KW-0863">Zinc-finger</keyword>
<feature type="compositionally biased region" description="Polar residues" evidence="12">
    <location>
        <begin position="1560"/>
        <end position="1572"/>
    </location>
</feature>
<feature type="region of interest" description="Disordered" evidence="12">
    <location>
        <begin position="863"/>
        <end position="895"/>
    </location>
</feature>
<evidence type="ECO:0000256" key="9">
    <source>
        <dbReference type="ARBA" id="ARBA00023125"/>
    </source>
</evidence>
<dbReference type="EMBL" id="SCKG01000024">
    <property type="protein sequence ID" value="TDG96276.1"/>
    <property type="molecule type" value="Genomic_DNA"/>
</dbReference>
<comment type="subcellular location">
    <subcellularLocation>
        <location evidence="1">Nucleus</location>
    </subcellularLocation>
</comment>
<keyword evidence="9" id="KW-0238">DNA-binding</keyword>
<keyword evidence="5" id="KW-0677">Repeat</keyword>
<dbReference type="InterPro" id="IPR057986">
    <property type="entry name" value="TPR_Rlf/292/654"/>
</dbReference>
<feature type="compositionally biased region" description="Basic residues" evidence="12">
    <location>
        <begin position="1699"/>
        <end position="1712"/>
    </location>
</feature>
<feature type="compositionally biased region" description="Basic residues" evidence="12">
    <location>
        <begin position="1747"/>
        <end position="1756"/>
    </location>
</feature>
<feature type="compositionally biased region" description="Basic and acidic residues" evidence="12">
    <location>
        <begin position="1894"/>
        <end position="1908"/>
    </location>
</feature>
<evidence type="ECO:0000256" key="4">
    <source>
        <dbReference type="ARBA" id="ARBA00022723"/>
    </source>
</evidence>
<feature type="domain" description="C2H2-type" evidence="13">
    <location>
        <begin position="1413"/>
        <end position="1435"/>
    </location>
</feature>
<feature type="compositionally biased region" description="Polar residues" evidence="12">
    <location>
        <begin position="1502"/>
        <end position="1511"/>
    </location>
</feature>
<feature type="region of interest" description="Disordered" evidence="12">
    <location>
        <begin position="478"/>
        <end position="540"/>
    </location>
</feature>
<keyword evidence="4" id="KW-0479">Metal-binding</keyword>
<dbReference type="GO" id="GO:0003677">
    <property type="term" value="F:DNA binding"/>
    <property type="evidence" value="ECO:0007669"/>
    <property type="project" value="UniProtKB-KW"/>
</dbReference>
<keyword evidence="3" id="KW-0597">Phosphoprotein</keyword>
<feature type="region of interest" description="Disordered" evidence="12">
    <location>
        <begin position="1189"/>
        <end position="1236"/>
    </location>
</feature>
<feature type="compositionally biased region" description="Basic and acidic residues" evidence="12">
    <location>
        <begin position="1921"/>
        <end position="1931"/>
    </location>
</feature>
<feature type="compositionally biased region" description="Basic and acidic residues" evidence="12">
    <location>
        <begin position="1942"/>
        <end position="1955"/>
    </location>
</feature>
<dbReference type="SMART" id="SM00355">
    <property type="entry name" value="ZnF_C2H2"/>
    <property type="match status" value="7"/>
</dbReference>
<keyword evidence="15" id="KW-1185">Reference proteome</keyword>
<dbReference type="PANTHER" id="PTHR15507">
    <property type="entry name" value="ZINC FINGER PROTEIN RLF"/>
    <property type="match status" value="1"/>
</dbReference>